<evidence type="ECO:0000256" key="1">
    <source>
        <dbReference type="ARBA" id="ARBA00023239"/>
    </source>
</evidence>
<organism evidence="3 4">
    <name type="scientific">Emcibacter nanhaiensis</name>
    <dbReference type="NCBI Taxonomy" id="1505037"/>
    <lineage>
        <taxon>Bacteria</taxon>
        <taxon>Pseudomonadati</taxon>
        <taxon>Pseudomonadota</taxon>
        <taxon>Alphaproteobacteria</taxon>
        <taxon>Emcibacterales</taxon>
        <taxon>Emcibacteraceae</taxon>
        <taxon>Emcibacter</taxon>
    </lineage>
</organism>
<dbReference type="Proteomes" id="UP000319148">
    <property type="component" value="Unassembled WGS sequence"/>
</dbReference>
<dbReference type="RefSeq" id="WP_139940876.1">
    <property type="nucleotide sequence ID" value="NZ_JBHSYP010000006.1"/>
</dbReference>
<dbReference type="InterPro" id="IPR036663">
    <property type="entry name" value="Fumarylacetoacetase_C_sf"/>
</dbReference>
<comment type="caution">
    <text evidence="3">The sequence shown here is derived from an EMBL/GenBank/DDBJ whole genome shotgun (WGS) entry which is preliminary data.</text>
</comment>
<proteinExistence type="predicted"/>
<dbReference type="SUPFAM" id="SSF56529">
    <property type="entry name" value="FAH"/>
    <property type="match status" value="1"/>
</dbReference>
<dbReference type="InterPro" id="IPR050772">
    <property type="entry name" value="Hydratase-Decarb/MhpD_sf"/>
</dbReference>
<keyword evidence="4" id="KW-1185">Reference proteome</keyword>
<dbReference type="PANTHER" id="PTHR30143">
    <property type="entry name" value="ACID HYDRATASE"/>
    <property type="match status" value="1"/>
</dbReference>
<reference evidence="4" key="1">
    <citation type="submission" date="2019-06" db="EMBL/GenBank/DDBJ databases">
        <title>The complete genome of Emcibacter congregatus ZYLT.</title>
        <authorList>
            <person name="Zhao Z."/>
        </authorList>
    </citation>
    <scope>NUCLEOTIDE SEQUENCE [LARGE SCALE GENOMIC DNA]</scope>
    <source>
        <strain evidence="4">MCCC 1A06723</strain>
    </source>
</reference>
<gene>
    <name evidence="3" type="ORF">FIV46_10520</name>
</gene>
<evidence type="ECO:0000313" key="3">
    <source>
        <dbReference type="EMBL" id="TPD59905.1"/>
    </source>
</evidence>
<dbReference type="InterPro" id="IPR011234">
    <property type="entry name" value="Fumarylacetoacetase-like_C"/>
</dbReference>
<evidence type="ECO:0000259" key="2">
    <source>
        <dbReference type="Pfam" id="PF01557"/>
    </source>
</evidence>
<keyword evidence="1" id="KW-0456">Lyase</keyword>
<feature type="domain" description="Fumarylacetoacetase-like C-terminal" evidence="2">
    <location>
        <begin position="74"/>
        <end position="258"/>
    </location>
</feature>
<dbReference type="AlphaFoldDB" id="A0A501PI82"/>
<accession>A0A501PI82</accession>
<sequence>MTTENIERAAENILKAYETRQYCAPVRELIGETIEAGYAVQSILTKQWLKEGRRLCGRKIGLTSEAVQKQLGVDQPDFGVLMADMEYADGAEVPFSKMHQPKAEAELALILKADLDHEDVTYEELVEAIDYIMPSVEIVGSRIKDWDIRLADTVADNASSGLYVLGSPVRDWKDIDLAAAGMILKRNGEIVSEGKGEACLGHPFNAALWLAQTCARFGNGLKAGDVVLTGALGPMVPIAPGDAFEASIENVGSVNFTVSQDR</sequence>
<dbReference type="EMBL" id="VFIY01000010">
    <property type="protein sequence ID" value="TPD59905.1"/>
    <property type="molecule type" value="Genomic_DNA"/>
</dbReference>
<dbReference type="GO" id="GO:0005737">
    <property type="term" value="C:cytoplasm"/>
    <property type="evidence" value="ECO:0007669"/>
    <property type="project" value="TreeGrafter"/>
</dbReference>
<dbReference type="GO" id="GO:0008684">
    <property type="term" value="F:2-oxopent-4-enoate hydratase activity"/>
    <property type="evidence" value="ECO:0007669"/>
    <property type="project" value="TreeGrafter"/>
</dbReference>
<dbReference type="PANTHER" id="PTHR30143:SF0">
    <property type="entry name" value="2-KETO-4-PENTENOATE HYDRATASE"/>
    <property type="match status" value="1"/>
</dbReference>
<evidence type="ECO:0000313" key="4">
    <source>
        <dbReference type="Proteomes" id="UP000319148"/>
    </source>
</evidence>
<name>A0A501PI82_9PROT</name>
<dbReference type="OrthoDB" id="9792137at2"/>
<protein>
    <submittedName>
        <fullName evidence="3">2-keto-4-pentenoate hydratase</fullName>
    </submittedName>
</protein>
<dbReference type="Pfam" id="PF01557">
    <property type="entry name" value="FAA_hydrolase"/>
    <property type="match status" value="1"/>
</dbReference>
<dbReference type="Gene3D" id="3.90.850.10">
    <property type="entry name" value="Fumarylacetoacetase-like, C-terminal domain"/>
    <property type="match status" value="1"/>
</dbReference>